<reference evidence="14 15" key="1">
    <citation type="submission" date="2019-05" db="EMBL/GenBank/DDBJ databases">
        <title>Chryseobacterium sp. isolated from King George Island, maritime Antarctica.</title>
        <authorList>
            <person name="Peng X."/>
        </authorList>
    </citation>
    <scope>NUCLEOTIDE SEQUENCE [LARGE SCALE GENOMIC DNA]</scope>
    <source>
        <strain evidence="14 15">7-3A</strain>
    </source>
</reference>
<accession>A0A7M2Y780</accession>
<feature type="binding site" evidence="11">
    <location>
        <position position="146"/>
    </location>
    <ligand>
        <name>D-threo-isocitrate</name>
        <dbReference type="ChEBI" id="CHEBI:15562"/>
    </ligand>
</feature>
<proteinExistence type="inferred from homology"/>
<dbReference type="AlphaFoldDB" id="A0A7M2Y780"/>
<evidence type="ECO:0000256" key="12">
    <source>
        <dbReference type="PIRSR" id="PIRSR009407-3"/>
    </source>
</evidence>
<dbReference type="PANTHER" id="PTHR36999:SF1">
    <property type="entry name" value="ISOCITRATE DEHYDROGENASE (NADP(+))"/>
    <property type="match status" value="1"/>
</dbReference>
<feature type="binding site" evidence="13">
    <location>
        <position position="136"/>
    </location>
    <ligand>
        <name>NADP(+)</name>
        <dbReference type="ChEBI" id="CHEBI:58349"/>
    </ligand>
</feature>
<dbReference type="EC" id="1.1.1.42" evidence="9"/>
<protein>
    <recommendedName>
        <fullName evidence="9">Isocitrate dehydrogenase [NADP]</fullName>
        <ecNumber evidence="9">1.1.1.42</ecNumber>
    </recommendedName>
    <alternativeName>
        <fullName evidence="9">Oxalosuccinate decarboxylase</fullName>
    </alternativeName>
</protein>
<dbReference type="RefSeq" id="WP_193812884.1">
    <property type="nucleotide sequence ID" value="NZ_CP040442.1"/>
</dbReference>
<feature type="binding site" evidence="13">
    <location>
        <begin position="583"/>
        <end position="584"/>
    </location>
    <ligand>
        <name>NADP(+)</name>
        <dbReference type="ChEBI" id="CHEBI:58349"/>
    </ligand>
</feature>
<feature type="binding site" evidence="13">
    <location>
        <position position="588"/>
    </location>
    <ligand>
        <name>NADP(+)</name>
        <dbReference type="ChEBI" id="CHEBI:58349"/>
    </ligand>
</feature>
<comment type="cofactor">
    <cofactor evidence="12">
        <name>Mg(2+)</name>
        <dbReference type="ChEBI" id="CHEBI:18420"/>
    </cofactor>
    <cofactor evidence="12">
        <name>Mn(2+)</name>
        <dbReference type="ChEBI" id="CHEBI:29035"/>
    </cofactor>
    <text evidence="12">Binds 1 Mg(2+) or Mn(2+) ion per subunit.</text>
</comment>
<feature type="binding site" evidence="12">
    <location>
        <position position="551"/>
    </location>
    <ligand>
        <name>Mg(2+)</name>
        <dbReference type="ChEBI" id="CHEBI:18420"/>
    </ligand>
</feature>
<keyword evidence="2 9" id="KW-0816">Tricarboxylic acid cycle</keyword>
<feature type="binding site" evidence="12">
    <location>
        <position position="349"/>
    </location>
    <ligand>
        <name>Mg(2+)</name>
        <dbReference type="ChEBI" id="CHEBI:18420"/>
    </ligand>
</feature>
<feature type="site" description="Critical for catalysis" evidence="10">
    <location>
        <position position="256"/>
    </location>
</feature>
<dbReference type="Pfam" id="PF03971">
    <property type="entry name" value="IDH"/>
    <property type="match status" value="1"/>
</dbReference>
<evidence type="ECO:0000256" key="13">
    <source>
        <dbReference type="PIRSR" id="PIRSR009407-4"/>
    </source>
</evidence>
<evidence type="ECO:0000256" key="7">
    <source>
        <dbReference type="ARBA" id="ARBA00023554"/>
    </source>
</evidence>
<evidence type="ECO:0000256" key="6">
    <source>
        <dbReference type="ARBA" id="ARBA00023002"/>
    </source>
</evidence>
<evidence type="ECO:0000256" key="3">
    <source>
        <dbReference type="ARBA" id="ARBA00022723"/>
    </source>
</evidence>
<dbReference type="Proteomes" id="UP000594195">
    <property type="component" value="Chromosome"/>
</dbReference>
<keyword evidence="5 9" id="KW-0521">NADP</keyword>
<feature type="binding site" evidence="11">
    <location>
        <begin position="133"/>
        <end position="140"/>
    </location>
    <ligand>
        <name>substrate</name>
    </ligand>
</feature>
<dbReference type="Gene3D" id="3.40.718.10">
    <property type="entry name" value="Isopropylmalate Dehydrogenase"/>
    <property type="match status" value="2"/>
</dbReference>
<dbReference type="InterPro" id="IPR004436">
    <property type="entry name" value="Isocitrate_DH_NADP_mono"/>
</dbReference>
<keyword evidence="6 9" id="KW-0560">Oxidoreductase</keyword>
<evidence type="ECO:0000313" key="14">
    <source>
        <dbReference type="EMBL" id="QOW09669.1"/>
    </source>
</evidence>
<evidence type="ECO:0000256" key="11">
    <source>
        <dbReference type="PIRSR" id="PIRSR009407-2"/>
    </source>
</evidence>
<feature type="binding site" evidence="13">
    <location>
        <position position="648"/>
    </location>
    <ligand>
        <name>NADP(+)</name>
        <dbReference type="ChEBI" id="CHEBI:58349"/>
    </ligand>
</feature>
<evidence type="ECO:0000313" key="15">
    <source>
        <dbReference type="Proteomes" id="UP000594195"/>
    </source>
</evidence>
<organism evidence="14 15">
    <name type="scientific">Kaistella flava</name>
    <name type="common">ex Peng et al. 2021</name>
    <dbReference type="NCBI Taxonomy" id="2038776"/>
    <lineage>
        <taxon>Bacteria</taxon>
        <taxon>Pseudomonadati</taxon>
        <taxon>Bacteroidota</taxon>
        <taxon>Flavobacteriia</taxon>
        <taxon>Flavobacteriales</taxon>
        <taxon>Weeksellaceae</taxon>
        <taxon>Chryseobacterium group</taxon>
        <taxon>Kaistella</taxon>
    </lineage>
</organism>
<dbReference type="KEGG" id="kfa:Q73A0000_04460"/>
<evidence type="ECO:0000256" key="2">
    <source>
        <dbReference type="ARBA" id="ARBA00022532"/>
    </source>
</evidence>
<feature type="binding site" evidence="12">
    <location>
        <position position="547"/>
    </location>
    <ligand>
        <name>Mg(2+)</name>
        <dbReference type="ChEBI" id="CHEBI:18420"/>
    </ligand>
</feature>
<evidence type="ECO:0000256" key="1">
    <source>
        <dbReference type="ARBA" id="ARBA00022435"/>
    </source>
</evidence>
<comment type="catalytic activity">
    <reaction evidence="7 9">
        <text>D-threo-isocitrate + NADP(+) = 2-oxoglutarate + CO2 + NADPH</text>
        <dbReference type="Rhea" id="RHEA:19629"/>
        <dbReference type="ChEBI" id="CHEBI:15562"/>
        <dbReference type="ChEBI" id="CHEBI:16526"/>
        <dbReference type="ChEBI" id="CHEBI:16810"/>
        <dbReference type="ChEBI" id="CHEBI:57783"/>
        <dbReference type="ChEBI" id="CHEBI:58349"/>
        <dbReference type="EC" id="1.1.1.42"/>
    </reaction>
</comment>
<dbReference type="NCBIfam" id="TIGR00178">
    <property type="entry name" value="monomer_idh"/>
    <property type="match status" value="1"/>
</dbReference>
<feature type="site" description="Critical for catalysis" evidence="10">
    <location>
        <position position="419"/>
    </location>
</feature>
<evidence type="ECO:0000256" key="8">
    <source>
        <dbReference type="ARBA" id="ARBA00046318"/>
    </source>
</evidence>
<feature type="binding site" evidence="13">
    <location>
        <begin position="599"/>
        <end position="601"/>
    </location>
    <ligand>
        <name>NADP(+)</name>
        <dbReference type="ChEBI" id="CHEBI:58349"/>
    </ligand>
</feature>
<dbReference type="GO" id="GO:0046872">
    <property type="term" value="F:metal ion binding"/>
    <property type="evidence" value="ECO:0007669"/>
    <property type="project" value="UniProtKB-KW"/>
</dbReference>
<keyword evidence="4 12" id="KW-0460">Magnesium</keyword>
<evidence type="ECO:0000256" key="5">
    <source>
        <dbReference type="ARBA" id="ARBA00022857"/>
    </source>
</evidence>
<evidence type="ECO:0000256" key="9">
    <source>
        <dbReference type="PIRNR" id="PIRNR009407"/>
    </source>
</evidence>
<dbReference type="PANTHER" id="PTHR36999">
    <property type="entry name" value="ISOCITRATE DEHYDROGENASE [NADP]"/>
    <property type="match status" value="1"/>
</dbReference>
<dbReference type="EMBL" id="CP040442">
    <property type="protein sequence ID" value="QOW09669.1"/>
    <property type="molecule type" value="Genomic_DNA"/>
</dbReference>
<comment type="similarity">
    <text evidence="8 9">Belongs to the monomeric-type IDH family.</text>
</comment>
<dbReference type="GO" id="GO:0006097">
    <property type="term" value="P:glyoxylate cycle"/>
    <property type="evidence" value="ECO:0007669"/>
    <property type="project" value="UniProtKB-KW"/>
</dbReference>
<keyword evidence="3 12" id="KW-0479">Metal-binding</keyword>
<evidence type="ECO:0000256" key="4">
    <source>
        <dbReference type="ARBA" id="ARBA00022842"/>
    </source>
</evidence>
<name>A0A7M2Y780_9FLAO</name>
<dbReference type="SUPFAM" id="SSF53659">
    <property type="entry name" value="Isocitrate/Isopropylmalate dehydrogenase-like"/>
    <property type="match status" value="1"/>
</dbReference>
<feature type="binding site" evidence="13">
    <location>
        <begin position="83"/>
        <end position="88"/>
    </location>
    <ligand>
        <name>NADP(+)</name>
        <dbReference type="ChEBI" id="CHEBI:58349"/>
    </ligand>
</feature>
<sequence>MAEKSKIVYTWTDEAPMLATHSFLPVVQAFTKTADIEIVPKDISLAGRILANFPEYLKDDQKVEDALAELGQLATTPEANIIKLPNISASVPQLDEAIAELQKHGFALPNYPAEPKNAEEEKIKNKYAKVLGSAVNPVLREGNSDRRAPKAVKNYAKTNPHRMGDWSADSKTTVANMTSGDFYGTEKSVTLENDSQYKIEFFGNDGSVKELKGLSPLKAGEIIDSSVMHLSSLKDFVAHAMAEAKAANVLLSGHLKATMMKVSDPIIFGAIVETYFKDVFEKYKDTFKELDINPNFGLATLFEKISGHPKEAEIKADIAKTIENGPRIAMVNSDKGITNFHVSSDIIVDASMAALIRGGGKMWNAEGNEEDTVAMIPDRCYAGFYQAAIDDMKKNGALDPRTMGSVPNVGLMAQKAEEYGSHDKTFQLTADGTVKVSDANGNVYMEQPVQTGDVFRMCQAKDAPIQDWVKLAVNRARLSDTPAVFWLDDKRAHDREMIKKVEKYLKDYDTTGLDIRIMNIEDAMTFTLERIRKGLDTISVSGNVLRDYLTDLFPILELGTSAKMLSIVPLMNGGGLFETGAGGSAPKHIQQFIQEGYLRWDSLGEFMALQASLEHLAQTQNNEKAQILADALDVANEKFLANDKSPSRKLGSIDNRGSHFYLAMYWAEALANQTKNAEMAAIFAPVTKAMEDQESKINEELIGAQGKPQDIGGYYQPNFGKTGAAMRPSSTLNAIIDGI</sequence>
<dbReference type="PIRSF" id="PIRSF009407">
    <property type="entry name" value="IDH_monmr"/>
    <property type="match status" value="1"/>
</dbReference>
<feature type="binding site" evidence="11">
    <location>
        <position position="546"/>
    </location>
    <ligand>
        <name>D-threo-isocitrate</name>
        <dbReference type="ChEBI" id="CHEBI:15562"/>
    </ligand>
</feature>
<gene>
    <name evidence="14" type="ORF">Q73A0000_04460</name>
</gene>
<dbReference type="GO" id="GO:0006099">
    <property type="term" value="P:tricarboxylic acid cycle"/>
    <property type="evidence" value="ECO:0007669"/>
    <property type="project" value="UniProtKB-KW"/>
</dbReference>
<evidence type="ECO:0000256" key="10">
    <source>
        <dbReference type="PIRSR" id="PIRSR009407-1"/>
    </source>
</evidence>
<keyword evidence="1 9" id="KW-0329">Glyoxylate bypass</keyword>
<dbReference type="GO" id="GO:0004450">
    <property type="term" value="F:isocitrate dehydrogenase (NADP+) activity"/>
    <property type="evidence" value="ECO:0007669"/>
    <property type="project" value="UniProtKB-EC"/>
</dbReference>
<keyword evidence="15" id="KW-1185">Reference proteome</keyword>